<organism evidence="2 3">
    <name type="scientific">Bursaphelenchus xylophilus</name>
    <name type="common">Pinewood nematode worm</name>
    <name type="synonym">Aphelenchoides xylophilus</name>
    <dbReference type="NCBI Taxonomy" id="6326"/>
    <lineage>
        <taxon>Eukaryota</taxon>
        <taxon>Metazoa</taxon>
        <taxon>Ecdysozoa</taxon>
        <taxon>Nematoda</taxon>
        <taxon>Chromadorea</taxon>
        <taxon>Rhabditida</taxon>
        <taxon>Tylenchina</taxon>
        <taxon>Tylenchomorpha</taxon>
        <taxon>Aphelenchoidea</taxon>
        <taxon>Aphelenchoididae</taxon>
        <taxon>Bursaphelenchus</taxon>
    </lineage>
</organism>
<evidence type="ECO:0000313" key="3">
    <source>
        <dbReference type="Proteomes" id="UP000659654"/>
    </source>
</evidence>
<dbReference type="EMBL" id="CAJFCV020000005">
    <property type="protein sequence ID" value="CAG9125867.1"/>
    <property type="molecule type" value="Genomic_DNA"/>
</dbReference>
<dbReference type="AlphaFoldDB" id="A0A7I8X8T8"/>
<dbReference type="Proteomes" id="UP000659654">
    <property type="component" value="Unassembled WGS sequence"/>
</dbReference>
<reference evidence="2" key="1">
    <citation type="submission" date="2020-09" db="EMBL/GenBank/DDBJ databases">
        <authorList>
            <person name="Kikuchi T."/>
        </authorList>
    </citation>
    <scope>NUCLEOTIDE SEQUENCE</scope>
    <source>
        <strain evidence="2">Ka4C1</strain>
    </source>
</reference>
<keyword evidence="3" id="KW-1185">Reference proteome</keyword>
<sequence>MRFVHLVLVIICLQAAVNCEWCYVCSDNEAFVENSGWGGEQLGKCDKIRSNPPVWCTYGCMRHVMNADVLGFGRKIDTASCAEEELNLERPTFLERMKGTIRATCDGVNVDDKNEWFELNQQGKKCQCVGNYCNDPDTPS</sequence>
<feature type="chain" id="PRO_5036204487" evidence="1">
    <location>
        <begin position="20"/>
        <end position="140"/>
    </location>
</feature>
<evidence type="ECO:0000256" key="1">
    <source>
        <dbReference type="SAM" id="SignalP"/>
    </source>
</evidence>
<protein>
    <submittedName>
        <fullName evidence="2">(pine wood nematode) hypothetical protein</fullName>
    </submittedName>
</protein>
<name>A0A7I8X8T8_BURXY</name>
<dbReference type="EMBL" id="CAJFDI010000005">
    <property type="protein sequence ID" value="CAD5232819.1"/>
    <property type="molecule type" value="Genomic_DNA"/>
</dbReference>
<comment type="caution">
    <text evidence="2">The sequence shown here is derived from an EMBL/GenBank/DDBJ whole genome shotgun (WGS) entry which is preliminary data.</text>
</comment>
<keyword evidence="1" id="KW-0732">Signal</keyword>
<accession>A0A7I8X8T8</accession>
<evidence type="ECO:0000313" key="2">
    <source>
        <dbReference type="EMBL" id="CAD5232819.1"/>
    </source>
</evidence>
<feature type="signal peptide" evidence="1">
    <location>
        <begin position="1"/>
        <end position="19"/>
    </location>
</feature>
<dbReference type="Proteomes" id="UP000582659">
    <property type="component" value="Unassembled WGS sequence"/>
</dbReference>
<proteinExistence type="predicted"/>
<gene>
    <name evidence="2" type="ORF">BXYJ_LOCUS12910</name>
</gene>